<dbReference type="AlphaFoldDB" id="A0A550CBJ7"/>
<dbReference type="PANTHER" id="PTHR22600">
    <property type="entry name" value="BETA-HEXOSAMINIDASE"/>
    <property type="match status" value="1"/>
</dbReference>
<organism evidence="10 11">
    <name type="scientific">Schizophyllum amplum</name>
    <dbReference type="NCBI Taxonomy" id="97359"/>
    <lineage>
        <taxon>Eukaryota</taxon>
        <taxon>Fungi</taxon>
        <taxon>Dikarya</taxon>
        <taxon>Basidiomycota</taxon>
        <taxon>Agaricomycotina</taxon>
        <taxon>Agaricomycetes</taxon>
        <taxon>Agaricomycetidae</taxon>
        <taxon>Agaricales</taxon>
        <taxon>Schizophyllaceae</taxon>
        <taxon>Schizophyllum</taxon>
    </lineage>
</organism>
<dbReference type="Pfam" id="PF00728">
    <property type="entry name" value="Glyco_hydro_20"/>
    <property type="match status" value="1"/>
</dbReference>
<evidence type="ECO:0000256" key="8">
    <source>
        <dbReference type="PIRSR" id="PIRSR625705-1"/>
    </source>
</evidence>
<keyword evidence="7" id="KW-0326">Glycosidase</keyword>
<evidence type="ECO:0000256" key="1">
    <source>
        <dbReference type="ARBA" id="ARBA00001231"/>
    </source>
</evidence>
<dbReference type="InterPro" id="IPR025705">
    <property type="entry name" value="Beta_hexosaminidase_sua/sub"/>
</dbReference>
<keyword evidence="4" id="KW-0732">Signal</keyword>
<dbReference type="SUPFAM" id="SSF51445">
    <property type="entry name" value="(Trans)glycosidases"/>
    <property type="match status" value="1"/>
</dbReference>
<dbReference type="PANTHER" id="PTHR22600:SF26">
    <property type="entry name" value="BETA-N-ACETYLHEXOSAMINIDASE"/>
    <property type="match status" value="1"/>
</dbReference>
<evidence type="ECO:0000256" key="4">
    <source>
        <dbReference type="ARBA" id="ARBA00022729"/>
    </source>
</evidence>
<evidence type="ECO:0000256" key="6">
    <source>
        <dbReference type="ARBA" id="ARBA00023180"/>
    </source>
</evidence>
<comment type="caution">
    <text evidence="10">The sequence shown here is derived from an EMBL/GenBank/DDBJ whole genome shotgun (WGS) entry which is preliminary data.</text>
</comment>
<sequence length="372" mass="40783">MLDTARNYFSVNDIKRTLTAMSFVKMSMFHWHIVDSQSFPLIVDDFPELAQTGAYSSDKVYTPDNVQDIVSYAAQAHVYQEIDMPGHTDIVGLAHPEYVACSQSAPWGTYAAEPPAGQLRFTSSEVADFASALVSSVAGTLSSPYFSTGGDEVNTACYDEDEQFQQELNATGATFDSALDTFIGQVHGSLVEIGKTPGEMVLDQNVTLSNDTIVIVWVSSENAAKVAEQNFKIVHGPSDYFYLDCGAGAWVGNYPYGSSWCDPFKSWQYAYTFDPLANLTSDQASLVMGGQQLLWTEQVGPESLDSTVWPRAASSAETFWTATQPDGSVLDVNTALPRLHELRYRLLEKGVGAKALQPEWCAMRPFLCNLEA</sequence>
<gene>
    <name evidence="10" type="ORF">BD626DRAFT_500087</name>
</gene>
<proteinExistence type="inferred from homology"/>
<dbReference type="STRING" id="97359.A0A550CBJ7"/>
<evidence type="ECO:0000313" key="10">
    <source>
        <dbReference type="EMBL" id="TRM62157.1"/>
    </source>
</evidence>
<dbReference type="OrthoDB" id="428480at2759"/>
<evidence type="ECO:0000259" key="9">
    <source>
        <dbReference type="Pfam" id="PF00728"/>
    </source>
</evidence>
<evidence type="ECO:0000256" key="2">
    <source>
        <dbReference type="ARBA" id="ARBA00006285"/>
    </source>
</evidence>
<dbReference type="InterPro" id="IPR015883">
    <property type="entry name" value="Glyco_hydro_20_cat"/>
</dbReference>
<evidence type="ECO:0000256" key="7">
    <source>
        <dbReference type="ARBA" id="ARBA00023295"/>
    </source>
</evidence>
<comment type="catalytic activity">
    <reaction evidence="1">
        <text>Hydrolysis of terminal non-reducing N-acetyl-D-hexosamine residues in N-acetyl-beta-D-hexosaminides.</text>
        <dbReference type="EC" id="3.2.1.52"/>
    </reaction>
</comment>
<dbReference type="GO" id="GO:0016020">
    <property type="term" value="C:membrane"/>
    <property type="evidence" value="ECO:0007669"/>
    <property type="project" value="TreeGrafter"/>
</dbReference>
<evidence type="ECO:0000313" key="11">
    <source>
        <dbReference type="Proteomes" id="UP000320762"/>
    </source>
</evidence>
<dbReference type="EMBL" id="VDMD01000014">
    <property type="protein sequence ID" value="TRM62157.1"/>
    <property type="molecule type" value="Genomic_DNA"/>
</dbReference>
<dbReference type="Gene3D" id="3.20.20.80">
    <property type="entry name" value="Glycosidases"/>
    <property type="match status" value="1"/>
</dbReference>
<dbReference type="Proteomes" id="UP000320762">
    <property type="component" value="Unassembled WGS sequence"/>
</dbReference>
<keyword evidence="11" id="KW-1185">Reference proteome</keyword>
<dbReference type="GO" id="GO:0030203">
    <property type="term" value="P:glycosaminoglycan metabolic process"/>
    <property type="evidence" value="ECO:0007669"/>
    <property type="project" value="TreeGrafter"/>
</dbReference>
<feature type="domain" description="Glycoside hydrolase family 20 catalytic" evidence="9">
    <location>
        <begin position="1"/>
        <end position="322"/>
    </location>
</feature>
<evidence type="ECO:0000256" key="5">
    <source>
        <dbReference type="ARBA" id="ARBA00022801"/>
    </source>
</evidence>
<protein>
    <recommendedName>
        <fullName evidence="3">beta-N-acetylhexosaminidase</fullName>
        <ecNumber evidence="3">3.2.1.52</ecNumber>
    </recommendedName>
</protein>
<feature type="active site" description="Proton donor" evidence="8">
    <location>
        <position position="152"/>
    </location>
</feature>
<dbReference type="InterPro" id="IPR017853">
    <property type="entry name" value="GH"/>
</dbReference>
<accession>A0A550CBJ7</accession>
<dbReference type="EC" id="3.2.1.52" evidence="3"/>
<dbReference type="FunFam" id="3.20.20.80:FF:000063">
    <property type="entry name" value="Beta-hexosaminidase"/>
    <property type="match status" value="1"/>
</dbReference>
<dbReference type="GO" id="GO:0005975">
    <property type="term" value="P:carbohydrate metabolic process"/>
    <property type="evidence" value="ECO:0007669"/>
    <property type="project" value="InterPro"/>
</dbReference>
<name>A0A550CBJ7_9AGAR</name>
<keyword evidence="5 10" id="KW-0378">Hydrolase</keyword>
<keyword evidence="6" id="KW-0325">Glycoprotein</keyword>
<comment type="similarity">
    <text evidence="2">Belongs to the glycosyl hydrolase 20 family.</text>
</comment>
<reference evidence="10 11" key="1">
    <citation type="journal article" date="2019" name="New Phytol.">
        <title>Comparative genomics reveals unique wood-decay strategies and fruiting body development in the Schizophyllaceae.</title>
        <authorList>
            <person name="Almasi E."/>
            <person name="Sahu N."/>
            <person name="Krizsan K."/>
            <person name="Balint B."/>
            <person name="Kovacs G.M."/>
            <person name="Kiss B."/>
            <person name="Cseklye J."/>
            <person name="Drula E."/>
            <person name="Henrissat B."/>
            <person name="Nagy I."/>
            <person name="Chovatia M."/>
            <person name="Adam C."/>
            <person name="LaButti K."/>
            <person name="Lipzen A."/>
            <person name="Riley R."/>
            <person name="Grigoriev I.V."/>
            <person name="Nagy L.G."/>
        </authorList>
    </citation>
    <scope>NUCLEOTIDE SEQUENCE [LARGE SCALE GENOMIC DNA]</scope>
    <source>
        <strain evidence="10 11">NL-1724</strain>
    </source>
</reference>
<dbReference type="GO" id="GO:0004563">
    <property type="term" value="F:beta-N-acetylhexosaminidase activity"/>
    <property type="evidence" value="ECO:0007669"/>
    <property type="project" value="UniProtKB-EC"/>
</dbReference>
<dbReference type="PRINTS" id="PR00738">
    <property type="entry name" value="GLHYDRLASE20"/>
</dbReference>
<evidence type="ECO:0000256" key="3">
    <source>
        <dbReference type="ARBA" id="ARBA00012663"/>
    </source>
</evidence>